<sequence>MIIYSGHGQKMIQKMVVYLPMNHGRILLFSSIVPRLSMGGSSPYSTSEKIVFGGLKTMSESLFSDFARWFLTPRITSTILFVISLRAREAATAALS</sequence>
<gene>
    <name evidence="1" type="ORF">PENTCL1PPCAC_28767</name>
</gene>
<evidence type="ECO:0000313" key="2">
    <source>
        <dbReference type="Proteomes" id="UP001432027"/>
    </source>
</evidence>
<dbReference type="EMBL" id="BTSX01000006">
    <property type="protein sequence ID" value="GMT06593.1"/>
    <property type="molecule type" value="Genomic_DNA"/>
</dbReference>
<dbReference type="AlphaFoldDB" id="A0AAV5UJW3"/>
<keyword evidence="2" id="KW-1185">Reference proteome</keyword>
<comment type="caution">
    <text evidence="1">The sequence shown here is derived from an EMBL/GenBank/DDBJ whole genome shotgun (WGS) entry which is preliminary data.</text>
</comment>
<accession>A0AAV5UJW3</accession>
<feature type="non-terminal residue" evidence="1">
    <location>
        <position position="96"/>
    </location>
</feature>
<protein>
    <recommendedName>
        <fullName evidence="3">NADH:ubiquinone reductase (H(+)-translocating)</fullName>
    </recommendedName>
</protein>
<organism evidence="1 2">
    <name type="scientific">Pristionchus entomophagus</name>
    <dbReference type="NCBI Taxonomy" id="358040"/>
    <lineage>
        <taxon>Eukaryota</taxon>
        <taxon>Metazoa</taxon>
        <taxon>Ecdysozoa</taxon>
        <taxon>Nematoda</taxon>
        <taxon>Chromadorea</taxon>
        <taxon>Rhabditida</taxon>
        <taxon>Rhabditina</taxon>
        <taxon>Diplogasteromorpha</taxon>
        <taxon>Diplogasteroidea</taxon>
        <taxon>Neodiplogasteridae</taxon>
        <taxon>Pristionchus</taxon>
    </lineage>
</organism>
<reference evidence="1" key="1">
    <citation type="submission" date="2023-10" db="EMBL/GenBank/DDBJ databases">
        <title>Genome assembly of Pristionchus species.</title>
        <authorList>
            <person name="Yoshida K."/>
            <person name="Sommer R.J."/>
        </authorList>
    </citation>
    <scope>NUCLEOTIDE SEQUENCE</scope>
    <source>
        <strain evidence="1">RS0144</strain>
    </source>
</reference>
<dbReference type="Proteomes" id="UP001432027">
    <property type="component" value="Unassembled WGS sequence"/>
</dbReference>
<name>A0AAV5UJW3_9BILA</name>
<proteinExistence type="predicted"/>
<evidence type="ECO:0000313" key="1">
    <source>
        <dbReference type="EMBL" id="GMT06593.1"/>
    </source>
</evidence>
<evidence type="ECO:0008006" key="3">
    <source>
        <dbReference type="Google" id="ProtNLM"/>
    </source>
</evidence>